<dbReference type="CDD" id="cd00303">
    <property type="entry name" value="retropepsin_like"/>
    <property type="match status" value="1"/>
</dbReference>
<evidence type="ECO:0000313" key="2">
    <source>
        <dbReference type="EMBL" id="RDY14385.1"/>
    </source>
</evidence>
<feature type="compositionally biased region" description="Basic and acidic residues" evidence="1">
    <location>
        <begin position="41"/>
        <end position="51"/>
    </location>
</feature>
<feature type="region of interest" description="Disordered" evidence="1">
    <location>
        <begin position="41"/>
        <end position="68"/>
    </location>
</feature>
<organism evidence="2 3">
    <name type="scientific">Mucuna pruriens</name>
    <name type="common">Velvet bean</name>
    <name type="synonym">Dolichos pruriens</name>
    <dbReference type="NCBI Taxonomy" id="157652"/>
    <lineage>
        <taxon>Eukaryota</taxon>
        <taxon>Viridiplantae</taxon>
        <taxon>Streptophyta</taxon>
        <taxon>Embryophyta</taxon>
        <taxon>Tracheophyta</taxon>
        <taxon>Spermatophyta</taxon>
        <taxon>Magnoliopsida</taxon>
        <taxon>eudicotyledons</taxon>
        <taxon>Gunneridae</taxon>
        <taxon>Pentapetalae</taxon>
        <taxon>rosids</taxon>
        <taxon>fabids</taxon>
        <taxon>Fabales</taxon>
        <taxon>Fabaceae</taxon>
        <taxon>Papilionoideae</taxon>
        <taxon>50 kb inversion clade</taxon>
        <taxon>NPAAA clade</taxon>
        <taxon>indigoferoid/millettioid clade</taxon>
        <taxon>Phaseoleae</taxon>
        <taxon>Mucuna</taxon>
    </lineage>
</organism>
<feature type="non-terminal residue" evidence="2">
    <location>
        <position position="1"/>
    </location>
</feature>
<dbReference type="PANTHER" id="PTHR35046">
    <property type="entry name" value="ZINC KNUCKLE (CCHC-TYPE) FAMILY PROTEIN"/>
    <property type="match status" value="1"/>
</dbReference>
<sequence length="219" mass="25604">MFRAQPSSQYFSSKLTFECHVTYGPWEGPYRELGEKLDRTRWEKSPNKESEVSIGQKEPTPSPTLMPPRTSSIKCFKCLGKGHIASQFPNRSVMIVKDDGEIGNGGSCVNVASERLMKKLAPSTIVHPQPYRLQWLSEKWKLLLDRKVEVMFTLRGYEDRVVYDVVTMEATHLLLRRPWKFDKKVIHDRVTNHFTFIHIRQRVVLNLCLQVRCKRNKRK</sequence>
<proteinExistence type="predicted"/>
<keyword evidence="3" id="KW-1185">Reference proteome</keyword>
<dbReference type="Proteomes" id="UP000257109">
    <property type="component" value="Unassembled WGS sequence"/>
</dbReference>
<evidence type="ECO:0000313" key="3">
    <source>
        <dbReference type="Proteomes" id="UP000257109"/>
    </source>
</evidence>
<dbReference type="OrthoDB" id="1747743at2759"/>
<comment type="caution">
    <text evidence="2">The sequence shown here is derived from an EMBL/GenBank/DDBJ whole genome shotgun (WGS) entry which is preliminary data.</text>
</comment>
<gene>
    <name evidence="2" type="ORF">CR513_00552</name>
</gene>
<dbReference type="PANTHER" id="PTHR35046:SF9">
    <property type="entry name" value="RNA-DIRECTED DNA POLYMERASE"/>
    <property type="match status" value="1"/>
</dbReference>
<dbReference type="AlphaFoldDB" id="A0A371IHE5"/>
<protein>
    <submittedName>
        <fullName evidence="2">Uncharacterized protein</fullName>
    </submittedName>
</protein>
<dbReference type="EMBL" id="QJKJ01000079">
    <property type="protein sequence ID" value="RDY14385.1"/>
    <property type="molecule type" value="Genomic_DNA"/>
</dbReference>
<name>A0A371IHE5_MUCPR</name>
<accession>A0A371IHE5</accession>
<reference evidence="2" key="1">
    <citation type="submission" date="2018-05" db="EMBL/GenBank/DDBJ databases">
        <title>Draft genome of Mucuna pruriens seed.</title>
        <authorList>
            <person name="Nnadi N.E."/>
            <person name="Vos R."/>
            <person name="Hasami M.H."/>
            <person name="Devisetty U.K."/>
            <person name="Aguiy J.C."/>
        </authorList>
    </citation>
    <scope>NUCLEOTIDE SEQUENCE [LARGE SCALE GENOMIC DNA]</scope>
    <source>
        <strain evidence="2">JCA_2017</strain>
    </source>
</reference>
<evidence type="ECO:0000256" key="1">
    <source>
        <dbReference type="SAM" id="MobiDB-lite"/>
    </source>
</evidence>